<dbReference type="PANTHER" id="PTHR42790">
    <property type="entry name" value="AMINOTRANSFERASE"/>
    <property type="match status" value="1"/>
</dbReference>
<keyword evidence="6" id="KW-0663">Pyridoxal phosphate</keyword>
<evidence type="ECO:0000256" key="6">
    <source>
        <dbReference type="ARBA" id="ARBA00022898"/>
    </source>
</evidence>
<dbReference type="InterPro" id="IPR015424">
    <property type="entry name" value="PyrdxlP-dep_Trfase"/>
</dbReference>
<dbReference type="STRING" id="390640.SAMN04488034_10662"/>
<evidence type="ECO:0000313" key="8">
    <source>
        <dbReference type="EMBL" id="SEF05666.1"/>
    </source>
</evidence>
<dbReference type="GO" id="GO:1901605">
    <property type="term" value="P:alpha-amino acid metabolic process"/>
    <property type="evidence" value="ECO:0007669"/>
    <property type="project" value="TreeGrafter"/>
</dbReference>
<accession>A0A1H5NVP8</accession>
<comment type="cofactor">
    <cofactor evidence="1">
        <name>pyridoxal 5'-phosphate</name>
        <dbReference type="ChEBI" id="CHEBI:597326"/>
    </cofactor>
</comment>
<evidence type="ECO:0000256" key="5">
    <source>
        <dbReference type="ARBA" id="ARBA00022679"/>
    </source>
</evidence>
<dbReference type="Gene3D" id="3.40.640.10">
    <property type="entry name" value="Type I PLP-dependent aspartate aminotransferase-like (Major domain)"/>
    <property type="match status" value="1"/>
</dbReference>
<sequence length="405" mass="45564">MYAFSKAVNSIHSEDVKKLMKQASGKNLISFAGGMPNNDLFPVEQIDEIYNSLPEDIKKLCFQYGPTSGYPPLVNSLQSYLENKGVAVGDNKILITTGSLQAISIITQEFVNEGDIILTENPCFVGALTVFETAGAEIHSIPIDKDGIDIKALKNKIASLDRKPKFLYVTPNYHNPAGIIYTPERKRELLEVLSGTGIILVEDDAYSDLYFDQAEKHLTRSMKSFGVQDVEIIYTGSFSKILGPGFRLGFMLSSEEIFDKAETVKQALDACTSNFMQIIANEFLTRNKLEPYLKFLRNEYSDRKNLLQKHLKTYMPPEITWNEPKGGFYTWLKLPSHVRSTDIFKESVARGVVFVTGRTFDPASKKDDRLRLSFSNMPKDQIEKGVKILSEAIKHVLQNSKMVIS</sequence>
<dbReference type="OrthoDB" id="9802328at2"/>
<dbReference type="RefSeq" id="WP_093113738.1">
    <property type="nucleotide sequence ID" value="NZ_FNGG01000006.1"/>
</dbReference>
<evidence type="ECO:0000256" key="1">
    <source>
        <dbReference type="ARBA" id="ARBA00001933"/>
    </source>
</evidence>
<dbReference type="FunFam" id="3.40.640.10:FF:000053">
    <property type="entry name" value="Aminotransferase, class I"/>
    <property type="match status" value="1"/>
</dbReference>
<evidence type="ECO:0000259" key="7">
    <source>
        <dbReference type="Pfam" id="PF00155"/>
    </source>
</evidence>
<keyword evidence="9" id="KW-1185">Reference proteome</keyword>
<comment type="subunit">
    <text evidence="3">Homodimer.</text>
</comment>
<dbReference type="InterPro" id="IPR015422">
    <property type="entry name" value="PyrdxlP-dep_Trfase_small"/>
</dbReference>
<dbReference type="InterPro" id="IPR015421">
    <property type="entry name" value="PyrdxlP-dep_Trfase_major"/>
</dbReference>
<dbReference type="CDD" id="cd00609">
    <property type="entry name" value="AAT_like"/>
    <property type="match status" value="1"/>
</dbReference>
<feature type="domain" description="Aminotransferase class I/classII large" evidence="7">
    <location>
        <begin position="47"/>
        <end position="387"/>
    </location>
</feature>
<evidence type="ECO:0000313" key="9">
    <source>
        <dbReference type="Proteomes" id="UP000199448"/>
    </source>
</evidence>
<evidence type="ECO:0000256" key="4">
    <source>
        <dbReference type="ARBA" id="ARBA00022576"/>
    </source>
</evidence>
<dbReference type="Proteomes" id="UP000199448">
    <property type="component" value="Unassembled WGS sequence"/>
</dbReference>
<dbReference type="InterPro" id="IPR050859">
    <property type="entry name" value="Class-I_PLP-dep_aminotransf"/>
</dbReference>
<comment type="similarity">
    <text evidence="2">Belongs to the class-I pyridoxal-phosphate-dependent aminotransferase family.</text>
</comment>
<dbReference type="Gene3D" id="3.90.1150.10">
    <property type="entry name" value="Aspartate Aminotransferase, domain 1"/>
    <property type="match status" value="1"/>
</dbReference>
<protein>
    <submittedName>
        <fullName evidence="8">2-aminoadipate transaminase</fullName>
    </submittedName>
</protein>
<name>A0A1H5NVP8_9FLAO</name>
<dbReference type="GO" id="GO:0008483">
    <property type="term" value="F:transaminase activity"/>
    <property type="evidence" value="ECO:0007669"/>
    <property type="project" value="UniProtKB-KW"/>
</dbReference>
<reference evidence="8 9" key="1">
    <citation type="submission" date="2016-10" db="EMBL/GenBank/DDBJ databases">
        <authorList>
            <person name="de Groot N.N."/>
        </authorList>
    </citation>
    <scope>NUCLEOTIDE SEQUENCE [LARGE SCALE GENOMIC DNA]</scope>
    <source>
        <strain evidence="8 9">DSM 23553</strain>
    </source>
</reference>
<evidence type="ECO:0000256" key="2">
    <source>
        <dbReference type="ARBA" id="ARBA00007441"/>
    </source>
</evidence>
<dbReference type="InterPro" id="IPR004839">
    <property type="entry name" value="Aminotransferase_I/II_large"/>
</dbReference>
<keyword evidence="5" id="KW-0808">Transferase</keyword>
<dbReference type="Pfam" id="PF00155">
    <property type="entry name" value="Aminotran_1_2"/>
    <property type="match status" value="1"/>
</dbReference>
<gene>
    <name evidence="8" type="ORF">SAMN04488034_10662</name>
</gene>
<evidence type="ECO:0000256" key="3">
    <source>
        <dbReference type="ARBA" id="ARBA00011738"/>
    </source>
</evidence>
<dbReference type="AlphaFoldDB" id="A0A1H5NVP8"/>
<dbReference type="GO" id="GO:0030170">
    <property type="term" value="F:pyridoxal phosphate binding"/>
    <property type="evidence" value="ECO:0007669"/>
    <property type="project" value="InterPro"/>
</dbReference>
<dbReference type="PANTHER" id="PTHR42790:SF19">
    <property type="entry name" value="KYNURENINE_ALPHA-AMINOADIPATE AMINOTRANSFERASE, MITOCHONDRIAL"/>
    <property type="match status" value="1"/>
</dbReference>
<dbReference type="SUPFAM" id="SSF53383">
    <property type="entry name" value="PLP-dependent transferases"/>
    <property type="match status" value="1"/>
</dbReference>
<organism evidence="8 9">
    <name type="scientific">Salinimicrobium catena</name>
    <dbReference type="NCBI Taxonomy" id="390640"/>
    <lineage>
        <taxon>Bacteria</taxon>
        <taxon>Pseudomonadati</taxon>
        <taxon>Bacteroidota</taxon>
        <taxon>Flavobacteriia</taxon>
        <taxon>Flavobacteriales</taxon>
        <taxon>Flavobacteriaceae</taxon>
        <taxon>Salinimicrobium</taxon>
    </lineage>
</organism>
<proteinExistence type="inferred from homology"/>
<dbReference type="EMBL" id="FNUG01000006">
    <property type="protein sequence ID" value="SEF05666.1"/>
    <property type="molecule type" value="Genomic_DNA"/>
</dbReference>
<keyword evidence="4" id="KW-0032">Aminotransferase</keyword>